<comment type="caution">
    <text evidence="13">The sequence shown here is derived from an EMBL/GenBank/DDBJ whole genome shotgun (WGS) entry which is preliminary data.</text>
</comment>
<dbReference type="InterPro" id="IPR050577">
    <property type="entry name" value="MAPR/NEUFC/NENF-like"/>
</dbReference>
<dbReference type="Gene3D" id="3.10.120.10">
    <property type="entry name" value="Cytochrome b5-like heme/steroid binding domain"/>
    <property type="match status" value="1"/>
</dbReference>
<feature type="region of interest" description="Disordered" evidence="10">
    <location>
        <begin position="1"/>
        <end position="23"/>
    </location>
</feature>
<dbReference type="SUPFAM" id="SSF55856">
    <property type="entry name" value="Cytochrome b5-like heme/steroid binding domain"/>
    <property type="match status" value="1"/>
</dbReference>
<comment type="similarity">
    <text evidence="9">Belongs to the cytochrome b5 family. MAPR subfamily.</text>
</comment>
<feature type="domain" description="Cytochrome b5 heme-binding" evidence="12">
    <location>
        <begin position="172"/>
        <end position="268"/>
    </location>
</feature>
<dbReference type="InterPro" id="IPR036400">
    <property type="entry name" value="Cyt_B5-like_heme/steroid_sf"/>
</dbReference>
<evidence type="ECO:0000256" key="3">
    <source>
        <dbReference type="ARBA" id="ARBA00022665"/>
    </source>
</evidence>
<evidence type="ECO:0000256" key="7">
    <source>
        <dbReference type="ARBA" id="ARBA00023121"/>
    </source>
</evidence>
<comment type="subcellular location">
    <subcellularLocation>
        <location evidence="1">Cell membrane</location>
        <topology evidence="1">Single-pass type II membrane protein</topology>
    </subcellularLocation>
</comment>
<dbReference type="PANTHER" id="PTHR10281:SF45">
    <property type="entry name" value="MEMBRANE STEROID-BINDING PROTEIN 2"/>
    <property type="match status" value="1"/>
</dbReference>
<dbReference type="GO" id="GO:0005886">
    <property type="term" value="C:plasma membrane"/>
    <property type="evidence" value="ECO:0007669"/>
    <property type="project" value="UniProtKB-SubCell"/>
</dbReference>
<dbReference type="EMBL" id="CM029037">
    <property type="protein sequence ID" value="KAG2660158.1"/>
    <property type="molecule type" value="Genomic_DNA"/>
</dbReference>
<sequence length="466" mass="49947">MSNTGTPRGRKPLSDADPPAPRRVATVIDHRPQTTSSPVHRAIFPGPLEKSQQGSRVPVRLFSRLLPPPYSVAHTNSLSSLPVPIPRPVLAPSMAMAAAEWWEAAAAAIVAYTGLTPAAFFTAVAAAAALYVAVSGLFARPEPVPARRREAEDEGEGRAFGPLPPPVQLGEVTEEELRAYDGSDPKKPLLMAIKGQIYDVTQSRMFYGPGGPYALFAGKDASRALAKMSFEPSDLTSDISGLGPFEVEALQEWEYKFKSKYITVGTIKKAVPVAEGDAATSTVTTERDIDASILDSNHVPESKETGATNQGSVPEKTTETPDIDVSTSSYVEKAKELPDSDATNASSQADAIEKPDETPDVYVKNSSTEEAFEPKETPDAVIKNSWPEEAVEPKETPEAAVKNCSSTEEAVERKETPQVVDGKNSCEPEDATEKSNEAADAVGLENRTSHEDAGQPKETQNIDDNM</sequence>
<keyword evidence="4 11" id="KW-0812">Transmembrane</keyword>
<feature type="transmembrane region" description="Helical" evidence="11">
    <location>
        <begin position="118"/>
        <end position="139"/>
    </location>
</feature>
<evidence type="ECO:0000256" key="5">
    <source>
        <dbReference type="ARBA" id="ARBA00022968"/>
    </source>
</evidence>
<keyword evidence="8 11" id="KW-0472">Membrane</keyword>
<evidence type="ECO:0000256" key="2">
    <source>
        <dbReference type="ARBA" id="ARBA00022475"/>
    </source>
</evidence>
<dbReference type="GO" id="GO:0005783">
    <property type="term" value="C:endoplasmic reticulum"/>
    <property type="evidence" value="ECO:0007669"/>
    <property type="project" value="TreeGrafter"/>
</dbReference>
<evidence type="ECO:0000256" key="6">
    <source>
        <dbReference type="ARBA" id="ARBA00022989"/>
    </source>
</evidence>
<keyword evidence="2" id="KW-1003">Cell membrane</keyword>
<evidence type="ECO:0000256" key="1">
    <source>
        <dbReference type="ARBA" id="ARBA00004401"/>
    </source>
</evidence>
<dbReference type="InterPro" id="IPR001199">
    <property type="entry name" value="Cyt_B5-like_heme/steroid-bd"/>
</dbReference>
<keyword evidence="6 11" id="KW-1133">Transmembrane helix</keyword>
<dbReference type="PANTHER" id="PTHR10281">
    <property type="entry name" value="MEMBRANE-ASSOCIATED PROGESTERONE RECEPTOR COMPONENT-RELATED"/>
    <property type="match status" value="1"/>
</dbReference>
<dbReference type="SMART" id="SM01117">
    <property type="entry name" value="Cyt-b5"/>
    <property type="match status" value="1"/>
</dbReference>
<protein>
    <recommendedName>
        <fullName evidence="12">Cytochrome b5 heme-binding domain-containing protein</fullName>
    </recommendedName>
</protein>
<proteinExistence type="inferred from homology"/>
<keyword evidence="7" id="KW-0446">Lipid-binding</keyword>
<evidence type="ECO:0000313" key="13">
    <source>
        <dbReference type="EMBL" id="KAG2660158.1"/>
    </source>
</evidence>
<keyword evidence="14" id="KW-1185">Reference proteome</keyword>
<name>A0A8T0XMF5_PANVG</name>
<dbReference type="Proteomes" id="UP000823388">
    <property type="component" value="Chromosome 1K"/>
</dbReference>
<evidence type="ECO:0000256" key="8">
    <source>
        <dbReference type="ARBA" id="ARBA00023136"/>
    </source>
</evidence>
<evidence type="ECO:0000256" key="10">
    <source>
        <dbReference type="SAM" id="MobiDB-lite"/>
    </source>
</evidence>
<evidence type="ECO:0000259" key="12">
    <source>
        <dbReference type="SMART" id="SM01117"/>
    </source>
</evidence>
<evidence type="ECO:0000256" key="4">
    <source>
        <dbReference type="ARBA" id="ARBA00022692"/>
    </source>
</evidence>
<dbReference type="GO" id="GO:0005496">
    <property type="term" value="F:steroid binding"/>
    <property type="evidence" value="ECO:0007669"/>
    <property type="project" value="UniProtKB-KW"/>
</dbReference>
<dbReference type="Pfam" id="PF00173">
    <property type="entry name" value="Cyt-b5"/>
    <property type="match status" value="1"/>
</dbReference>
<feature type="region of interest" description="Disordered" evidence="10">
    <location>
        <begin position="143"/>
        <end position="166"/>
    </location>
</feature>
<evidence type="ECO:0000256" key="9">
    <source>
        <dbReference type="ARBA" id="ARBA00038357"/>
    </source>
</evidence>
<evidence type="ECO:0000256" key="11">
    <source>
        <dbReference type="SAM" id="Phobius"/>
    </source>
</evidence>
<keyword evidence="3" id="KW-0754">Steroid-binding</keyword>
<feature type="region of interest" description="Disordered" evidence="10">
    <location>
        <begin position="289"/>
        <end position="466"/>
    </location>
</feature>
<accession>A0A8T0XMF5</accession>
<dbReference type="AlphaFoldDB" id="A0A8T0XMF5"/>
<keyword evidence="5" id="KW-0735">Signal-anchor</keyword>
<evidence type="ECO:0000313" key="14">
    <source>
        <dbReference type="Proteomes" id="UP000823388"/>
    </source>
</evidence>
<dbReference type="FunFam" id="3.10.120.10:FF:000006">
    <property type="entry name" value="Membrane steroid-binding protein 1"/>
    <property type="match status" value="1"/>
</dbReference>
<feature type="compositionally biased region" description="Polar residues" evidence="10">
    <location>
        <begin position="457"/>
        <end position="466"/>
    </location>
</feature>
<reference evidence="13" key="1">
    <citation type="submission" date="2020-05" db="EMBL/GenBank/DDBJ databases">
        <title>WGS assembly of Panicum virgatum.</title>
        <authorList>
            <person name="Lovell J.T."/>
            <person name="Jenkins J."/>
            <person name="Shu S."/>
            <person name="Juenger T.E."/>
            <person name="Schmutz J."/>
        </authorList>
    </citation>
    <scope>NUCLEOTIDE SEQUENCE</scope>
    <source>
        <strain evidence="13">AP13</strain>
    </source>
</reference>
<organism evidence="13 14">
    <name type="scientific">Panicum virgatum</name>
    <name type="common">Blackwell switchgrass</name>
    <dbReference type="NCBI Taxonomy" id="38727"/>
    <lineage>
        <taxon>Eukaryota</taxon>
        <taxon>Viridiplantae</taxon>
        <taxon>Streptophyta</taxon>
        <taxon>Embryophyta</taxon>
        <taxon>Tracheophyta</taxon>
        <taxon>Spermatophyta</taxon>
        <taxon>Magnoliopsida</taxon>
        <taxon>Liliopsida</taxon>
        <taxon>Poales</taxon>
        <taxon>Poaceae</taxon>
        <taxon>PACMAD clade</taxon>
        <taxon>Panicoideae</taxon>
        <taxon>Panicodae</taxon>
        <taxon>Paniceae</taxon>
        <taxon>Panicinae</taxon>
        <taxon>Panicum</taxon>
        <taxon>Panicum sect. Hiantes</taxon>
    </lineage>
</organism>
<gene>
    <name evidence="13" type="ORF">PVAP13_1KG409300</name>
</gene>